<keyword evidence="2" id="KW-1185">Reference proteome</keyword>
<reference evidence="1 2" key="1">
    <citation type="submission" date="2016-12" db="EMBL/GenBank/DDBJ databases">
        <title>Thioflexothrix psekupsii D3 genome sequencing and assembly.</title>
        <authorList>
            <person name="Fomenkov A."/>
            <person name="Vincze T."/>
            <person name="Grabovich M."/>
            <person name="Anton B.P."/>
            <person name="Dubinina G."/>
            <person name="Orlova M."/>
            <person name="Belousova E."/>
            <person name="Roberts R.J."/>
        </authorList>
    </citation>
    <scope>NUCLEOTIDE SEQUENCE [LARGE SCALE GENOMIC DNA]</scope>
    <source>
        <strain evidence="1">D3</strain>
    </source>
</reference>
<dbReference type="Proteomes" id="UP000194798">
    <property type="component" value="Unassembled WGS sequence"/>
</dbReference>
<dbReference type="AlphaFoldDB" id="A0A251X998"/>
<evidence type="ECO:0000313" key="2">
    <source>
        <dbReference type="Proteomes" id="UP000194798"/>
    </source>
</evidence>
<accession>A0A251X998</accession>
<organism evidence="1 2">
    <name type="scientific">Thioflexithrix psekupsensis</name>
    <dbReference type="NCBI Taxonomy" id="1570016"/>
    <lineage>
        <taxon>Bacteria</taxon>
        <taxon>Pseudomonadati</taxon>
        <taxon>Pseudomonadota</taxon>
        <taxon>Gammaproteobacteria</taxon>
        <taxon>Thiotrichales</taxon>
        <taxon>Thioflexithrix</taxon>
    </lineage>
</organism>
<comment type="caution">
    <text evidence="1">The sequence shown here is derived from an EMBL/GenBank/DDBJ whole genome shotgun (WGS) entry which is preliminary data.</text>
</comment>
<dbReference type="RefSeq" id="WP_086488286.1">
    <property type="nucleotide sequence ID" value="NZ_MSLT01000012.1"/>
</dbReference>
<dbReference type="EMBL" id="MSLT01000012">
    <property type="protein sequence ID" value="OUD14505.1"/>
    <property type="molecule type" value="Genomic_DNA"/>
</dbReference>
<dbReference type="OrthoDB" id="5794430at2"/>
<sequence length="224" mass="26195">MSKEIDRISEQIGCLNTPMIPATLISTKGTHCHVWQCIRTLITEQGTQYLDFVIKCHHSPCDFMEIKSLKRDYDRLKRYLGDIIPDALFVATEVNGQPNVLVMAMTYKPWFNVANPGNEAEVIPLFRRLERAQIQLRHFIQVAYRWYEEEGRVIDLYGVDNLILDRNQSLHYIDSFTVFFYEDLLKIIDDDSTGLKEKIDLSLRRLDYLDYVLKASEKKLIAID</sequence>
<protein>
    <submittedName>
        <fullName evidence="1">Uncharacterized protein</fullName>
    </submittedName>
</protein>
<proteinExistence type="predicted"/>
<evidence type="ECO:0000313" key="1">
    <source>
        <dbReference type="EMBL" id="OUD14505.1"/>
    </source>
</evidence>
<gene>
    <name evidence="1" type="ORF">TPSD3_09415</name>
</gene>
<name>A0A251X998_9GAMM</name>